<evidence type="ECO:0000256" key="3">
    <source>
        <dbReference type="ARBA" id="ARBA00006462"/>
    </source>
</evidence>
<dbReference type="GO" id="GO:0016263">
    <property type="term" value="F:glycoprotein-N-acetylgalactosamine 3-beta-galactosyltransferase activity"/>
    <property type="evidence" value="ECO:0007669"/>
    <property type="project" value="UniProtKB-EC"/>
</dbReference>
<evidence type="ECO:0000256" key="5">
    <source>
        <dbReference type="ARBA" id="ARBA00022676"/>
    </source>
</evidence>
<evidence type="ECO:0000256" key="13">
    <source>
        <dbReference type="SAM" id="Phobius"/>
    </source>
</evidence>
<comment type="subcellular location">
    <subcellularLocation>
        <location evidence="1">Membrane</location>
        <topology evidence="1">Single-pass type II membrane protein</topology>
    </subcellularLocation>
</comment>
<keyword evidence="8" id="KW-0547">Nucleotide-binding</keyword>
<accession>A0A166WFY2</accession>
<dbReference type="STRING" id="1573173.A0A166WFY2"/>
<dbReference type="GO" id="GO:0000166">
    <property type="term" value="F:nucleotide binding"/>
    <property type="evidence" value="ECO:0007669"/>
    <property type="project" value="UniProtKB-KW"/>
</dbReference>
<reference evidence="15 16" key="1">
    <citation type="submission" date="2015-06" db="EMBL/GenBank/DDBJ databases">
        <title>Survival trade-offs in plant roots during colonization by closely related pathogenic and mutualistic fungi.</title>
        <authorList>
            <person name="Hacquard S."/>
            <person name="Kracher B."/>
            <person name="Hiruma K."/>
            <person name="Weinman A."/>
            <person name="Muench P."/>
            <person name="Garrido Oter R."/>
            <person name="Ver Loren van Themaat E."/>
            <person name="Dallerey J.-F."/>
            <person name="Damm U."/>
            <person name="Henrissat B."/>
            <person name="Lespinet O."/>
            <person name="Thon M."/>
            <person name="Kemen E."/>
            <person name="McHardy A.C."/>
            <person name="Schulze-Lefert P."/>
            <person name="O'Connell R.J."/>
        </authorList>
    </citation>
    <scope>NUCLEOTIDE SEQUENCE [LARGE SCALE GENOMIC DNA]</scope>
    <source>
        <strain evidence="15 16">MAFF 238704</strain>
    </source>
</reference>
<protein>
    <recommendedName>
        <fullName evidence="4">N-acetylgalactosaminide beta-1,3-galactosyltransferase</fullName>
        <ecNumber evidence="4">2.4.1.122</ecNumber>
    </recommendedName>
</protein>
<dbReference type="EMBL" id="LFIW01002300">
    <property type="protein sequence ID" value="KZL75630.1"/>
    <property type="molecule type" value="Genomic_DNA"/>
</dbReference>
<evidence type="ECO:0000256" key="9">
    <source>
        <dbReference type="ARBA" id="ARBA00022968"/>
    </source>
</evidence>
<dbReference type="AlphaFoldDB" id="A0A166WFY2"/>
<evidence type="ECO:0000256" key="4">
    <source>
        <dbReference type="ARBA" id="ARBA00012557"/>
    </source>
</evidence>
<evidence type="ECO:0000313" key="16">
    <source>
        <dbReference type="Proteomes" id="UP000076584"/>
    </source>
</evidence>
<dbReference type="Pfam" id="PF02434">
    <property type="entry name" value="Fringe"/>
    <property type="match status" value="1"/>
</dbReference>
<feature type="compositionally biased region" description="Basic residues" evidence="12">
    <location>
        <begin position="25"/>
        <end position="34"/>
    </location>
</feature>
<keyword evidence="5" id="KW-0328">Glycosyltransferase</keyword>
<dbReference type="PANTHER" id="PTHR23033">
    <property type="entry name" value="BETA1,3-GALACTOSYLTRANSFERASE"/>
    <property type="match status" value="1"/>
</dbReference>
<comment type="similarity">
    <text evidence="3">Belongs to the glycosyltransferase 31 family. Beta3-Gal-T subfamily.</text>
</comment>
<gene>
    <name evidence="15" type="ORF">CI238_04815</name>
</gene>
<sequence length="486" mass="54686">LTCIPLSSIAQSRGHEGHHQLMRTSPHHQPHQRTNHTPSTMILPSPRIKRLLVLVFFSFLIGNALLYLVLPYDNPLVLAFRFNFSGLQLWFRGSGIEKDGWLYEPARYPIEYGTDVGLLVKTGYGTRHRLAAQLEAFGLTAENADAFVVVGDWTPREGGKIAGVEVHDAIGGVMAMPEMRSHHDAPKFKEYLALKEAVQNGDDAKATEIGKSFGWDLDALKFIWGLEYVYDNLPPKKWYVILDDDTYLVKSSLRLLLAHWDSDVPQYIGNAVGDFKGRFAHGGSAVVISHEAARQLLSRRDVVAAAQQRSLDETWGDKLIATAFQKIGVYLDERYSHFFNGERPNISKIMADRFCSPLVSFHGVADPEEMKMIGIAFKDEKSPVFWGQLWEIYGAPSVEDFKRLPIRTGRDYVGSTDERARVLPSTETAEACLEACEGLADKCLAWTWVEQRMECRLSPWMILGEPAKGHYSGINVEELQKLQESC</sequence>
<evidence type="ECO:0000256" key="12">
    <source>
        <dbReference type="SAM" id="MobiDB-lite"/>
    </source>
</evidence>
<dbReference type="InterPro" id="IPR003378">
    <property type="entry name" value="Fringe-like_glycosylTrfase"/>
</dbReference>
<name>A0A166WFY2_COLIC</name>
<keyword evidence="16" id="KW-1185">Reference proteome</keyword>
<keyword evidence="10 13" id="KW-1133">Transmembrane helix</keyword>
<evidence type="ECO:0000256" key="7">
    <source>
        <dbReference type="ARBA" id="ARBA00022692"/>
    </source>
</evidence>
<keyword evidence="6 15" id="KW-0808">Transferase</keyword>
<organism evidence="15 16">
    <name type="scientific">Colletotrichum incanum</name>
    <name type="common">Soybean anthracnose fungus</name>
    <dbReference type="NCBI Taxonomy" id="1573173"/>
    <lineage>
        <taxon>Eukaryota</taxon>
        <taxon>Fungi</taxon>
        <taxon>Dikarya</taxon>
        <taxon>Ascomycota</taxon>
        <taxon>Pezizomycotina</taxon>
        <taxon>Sordariomycetes</taxon>
        <taxon>Hypocreomycetidae</taxon>
        <taxon>Glomerellales</taxon>
        <taxon>Glomerellaceae</taxon>
        <taxon>Colletotrichum</taxon>
        <taxon>Colletotrichum spaethianum species complex</taxon>
    </lineage>
</organism>
<dbReference type="Proteomes" id="UP000076584">
    <property type="component" value="Unassembled WGS sequence"/>
</dbReference>
<evidence type="ECO:0000256" key="10">
    <source>
        <dbReference type="ARBA" id="ARBA00022989"/>
    </source>
</evidence>
<dbReference type="EC" id="2.4.1.122" evidence="4"/>
<evidence type="ECO:0000256" key="1">
    <source>
        <dbReference type="ARBA" id="ARBA00004606"/>
    </source>
</evidence>
<feature type="non-terminal residue" evidence="15">
    <location>
        <position position="1"/>
    </location>
</feature>
<keyword evidence="7 13" id="KW-0812">Transmembrane</keyword>
<evidence type="ECO:0000256" key="11">
    <source>
        <dbReference type="ARBA" id="ARBA00023136"/>
    </source>
</evidence>
<dbReference type="Gene3D" id="3.90.550.50">
    <property type="match status" value="1"/>
</dbReference>
<evidence type="ECO:0000256" key="8">
    <source>
        <dbReference type="ARBA" id="ARBA00022741"/>
    </source>
</evidence>
<proteinExistence type="inferred from homology"/>
<comment type="caution">
    <text evidence="15">The sequence shown here is derived from an EMBL/GenBank/DDBJ whole genome shotgun (WGS) entry which is preliminary data.</text>
</comment>
<evidence type="ECO:0000256" key="6">
    <source>
        <dbReference type="ARBA" id="ARBA00022679"/>
    </source>
</evidence>
<keyword evidence="11 13" id="KW-0472">Membrane</keyword>
<comment type="pathway">
    <text evidence="2">Protein modification; protein glycosylation.</text>
</comment>
<evidence type="ECO:0000313" key="15">
    <source>
        <dbReference type="EMBL" id="KZL75630.1"/>
    </source>
</evidence>
<evidence type="ECO:0000256" key="2">
    <source>
        <dbReference type="ARBA" id="ARBA00004922"/>
    </source>
</evidence>
<dbReference type="InterPro" id="IPR026050">
    <property type="entry name" value="C1GALT1/C1GALT1_chp1"/>
</dbReference>
<dbReference type="GO" id="GO:0016020">
    <property type="term" value="C:membrane"/>
    <property type="evidence" value="ECO:0007669"/>
    <property type="project" value="UniProtKB-SubCell"/>
</dbReference>
<keyword evidence="9" id="KW-0735">Signal-anchor</keyword>
<feature type="domain" description="Fringe-like glycosyltransferase" evidence="14">
    <location>
        <begin position="235"/>
        <end position="383"/>
    </location>
</feature>
<dbReference type="PANTHER" id="PTHR23033:SF40">
    <property type="entry name" value="APPLE DOMAIN-CONTAINING PROTEIN"/>
    <property type="match status" value="1"/>
</dbReference>
<evidence type="ECO:0000259" key="14">
    <source>
        <dbReference type="Pfam" id="PF02434"/>
    </source>
</evidence>
<feature type="transmembrane region" description="Helical" evidence="13">
    <location>
        <begin position="51"/>
        <end position="70"/>
    </location>
</feature>
<feature type="region of interest" description="Disordered" evidence="12">
    <location>
        <begin position="12"/>
        <end position="40"/>
    </location>
</feature>